<protein>
    <submittedName>
        <fullName evidence="2">DUF5615 family PIN-like protein</fullName>
    </submittedName>
</protein>
<evidence type="ECO:0000313" key="3">
    <source>
        <dbReference type="Proteomes" id="UP001459714"/>
    </source>
</evidence>
<keyword evidence="3" id="KW-1185">Reference proteome</keyword>
<sequence>MKVLLDENITPKVIIYLKRLGHDVESIQSYGLQGISDKEVLELAVREERILITQNGKDFIIQVPPRENAMHHNGLIWLKFHVTKANAEILSVKMNHFFAIESSLRNSIWRVKVNLGIFYFQKRYPSPPKELSL</sequence>
<evidence type="ECO:0000259" key="1">
    <source>
        <dbReference type="Pfam" id="PF18480"/>
    </source>
</evidence>
<dbReference type="InterPro" id="IPR041049">
    <property type="entry name" value="DUF5615"/>
</dbReference>
<name>A0ABU9K1N6_9BACI</name>
<proteinExistence type="predicted"/>
<accession>A0ABU9K1N6</accession>
<dbReference type="RefSeq" id="WP_341288789.1">
    <property type="nucleotide sequence ID" value="NZ_CP150143.1"/>
</dbReference>
<reference evidence="2 3" key="1">
    <citation type="submission" date="2024-03" db="EMBL/GenBank/DDBJ databases">
        <title>Bacilli Hybrid Assemblies.</title>
        <authorList>
            <person name="Kovac J."/>
        </authorList>
    </citation>
    <scope>NUCLEOTIDE SEQUENCE [LARGE SCALE GENOMIC DNA]</scope>
    <source>
        <strain evidence="2 3">FSL M8-0022</strain>
    </source>
</reference>
<dbReference type="EMBL" id="JBBYAK010000001">
    <property type="protein sequence ID" value="MEL3959019.1"/>
    <property type="molecule type" value="Genomic_DNA"/>
</dbReference>
<organism evidence="2 3">
    <name type="scientific">Caldifermentibacillus hisashii</name>
    <dbReference type="NCBI Taxonomy" id="996558"/>
    <lineage>
        <taxon>Bacteria</taxon>
        <taxon>Bacillati</taxon>
        <taxon>Bacillota</taxon>
        <taxon>Bacilli</taxon>
        <taxon>Bacillales</taxon>
        <taxon>Bacillaceae</taxon>
        <taxon>Caldifermentibacillus</taxon>
    </lineage>
</organism>
<dbReference type="Proteomes" id="UP001459714">
    <property type="component" value="Unassembled WGS sequence"/>
</dbReference>
<dbReference type="Pfam" id="PF18480">
    <property type="entry name" value="DUF5615"/>
    <property type="match status" value="1"/>
</dbReference>
<gene>
    <name evidence="2" type="ORF">NST17_17845</name>
</gene>
<feature type="domain" description="DUF5615" evidence="1">
    <location>
        <begin position="1"/>
        <end position="112"/>
    </location>
</feature>
<evidence type="ECO:0000313" key="2">
    <source>
        <dbReference type="EMBL" id="MEL3959019.1"/>
    </source>
</evidence>
<comment type="caution">
    <text evidence="2">The sequence shown here is derived from an EMBL/GenBank/DDBJ whole genome shotgun (WGS) entry which is preliminary data.</text>
</comment>